<dbReference type="PANTHER" id="PTHR47506">
    <property type="entry name" value="TRANSCRIPTIONAL REGULATORY PROTEIN"/>
    <property type="match status" value="1"/>
</dbReference>
<dbReference type="InterPro" id="IPR001647">
    <property type="entry name" value="HTH_TetR"/>
</dbReference>
<keyword evidence="1" id="KW-0805">Transcription regulation</keyword>
<feature type="DNA-binding region" description="H-T-H motif" evidence="4">
    <location>
        <begin position="28"/>
        <end position="47"/>
    </location>
</feature>
<dbReference type="InterPro" id="IPR023772">
    <property type="entry name" value="DNA-bd_HTH_TetR-type_CS"/>
</dbReference>
<dbReference type="PANTHER" id="PTHR47506:SF3">
    <property type="entry name" value="HTH-TYPE TRANSCRIPTIONAL REGULATOR LMRA"/>
    <property type="match status" value="1"/>
</dbReference>
<dbReference type="Pfam" id="PF16925">
    <property type="entry name" value="TetR_C_13"/>
    <property type="match status" value="1"/>
</dbReference>
<protein>
    <recommendedName>
        <fullName evidence="5">HTH tetR-type domain-containing protein</fullName>
    </recommendedName>
</protein>
<keyword evidence="7" id="KW-1185">Reference proteome</keyword>
<dbReference type="EMBL" id="AP025028">
    <property type="protein sequence ID" value="BDA80554.1"/>
    <property type="molecule type" value="Genomic_DNA"/>
</dbReference>
<dbReference type="SUPFAM" id="SSF48498">
    <property type="entry name" value="Tetracyclin repressor-like, C-terminal domain"/>
    <property type="match status" value="1"/>
</dbReference>
<evidence type="ECO:0000313" key="6">
    <source>
        <dbReference type="EMBL" id="BDA80554.1"/>
    </source>
</evidence>
<dbReference type="PROSITE" id="PS01081">
    <property type="entry name" value="HTH_TETR_1"/>
    <property type="match status" value="1"/>
</dbReference>
<evidence type="ECO:0000256" key="3">
    <source>
        <dbReference type="ARBA" id="ARBA00023163"/>
    </source>
</evidence>
<feature type="domain" description="HTH tetR-type" evidence="5">
    <location>
        <begin position="5"/>
        <end position="65"/>
    </location>
</feature>
<evidence type="ECO:0000256" key="1">
    <source>
        <dbReference type="ARBA" id="ARBA00023015"/>
    </source>
</evidence>
<sequence length="194" mass="21683">MKKGEITKQLIIEKSAPIFNRQGYHNASLSDLMEATGLEKGGIYRHFASKEELACEAFDYAIRYNSKIQMEVLEECETSYSKLETFIKIFTTTKSLLGGGCPVFNTAVENDDGNPVLKKKALTAYNNWIQKLTKIAEEAKKEGSLKETVNTETLVIFILTSLEGALIAKNLSGQRSILIAMGEELISYLETKKR</sequence>
<evidence type="ECO:0000313" key="7">
    <source>
        <dbReference type="Proteomes" id="UP000245263"/>
    </source>
</evidence>
<dbReference type="InterPro" id="IPR036271">
    <property type="entry name" value="Tet_transcr_reg_TetR-rel_C_sf"/>
</dbReference>
<gene>
    <name evidence="6" type="ORF">LPTSP3_g34840</name>
</gene>
<proteinExistence type="predicted"/>
<dbReference type="Pfam" id="PF00440">
    <property type="entry name" value="TetR_N"/>
    <property type="match status" value="1"/>
</dbReference>
<evidence type="ECO:0000256" key="4">
    <source>
        <dbReference type="PROSITE-ProRule" id="PRU00335"/>
    </source>
</evidence>
<dbReference type="PRINTS" id="PR00455">
    <property type="entry name" value="HTHTETR"/>
</dbReference>
<dbReference type="PROSITE" id="PS50977">
    <property type="entry name" value="HTH_TETR_2"/>
    <property type="match status" value="1"/>
</dbReference>
<dbReference type="InterPro" id="IPR011075">
    <property type="entry name" value="TetR_C"/>
</dbReference>
<evidence type="ECO:0000256" key="2">
    <source>
        <dbReference type="ARBA" id="ARBA00023125"/>
    </source>
</evidence>
<dbReference type="InterPro" id="IPR009057">
    <property type="entry name" value="Homeodomain-like_sf"/>
</dbReference>
<accession>A0ABN6KH15</accession>
<dbReference type="RefSeq" id="WP_109021581.1">
    <property type="nucleotide sequence ID" value="NZ_AP025028.1"/>
</dbReference>
<dbReference type="SUPFAM" id="SSF46689">
    <property type="entry name" value="Homeodomain-like"/>
    <property type="match status" value="1"/>
</dbReference>
<evidence type="ECO:0000259" key="5">
    <source>
        <dbReference type="PROSITE" id="PS50977"/>
    </source>
</evidence>
<dbReference type="Proteomes" id="UP000245263">
    <property type="component" value="Chromosome 1"/>
</dbReference>
<organism evidence="6 7">
    <name type="scientific">Leptospira kobayashii</name>
    <dbReference type="NCBI Taxonomy" id="1917830"/>
    <lineage>
        <taxon>Bacteria</taxon>
        <taxon>Pseudomonadati</taxon>
        <taxon>Spirochaetota</taxon>
        <taxon>Spirochaetia</taxon>
        <taxon>Leptospirales</taxon>
        <taxon>Leptospiraceae</taxon>
        <taxon>Leptospira</taxon>
    </lineage>
</organism>
<name>A0ABN6KH15_9LEPT</name>
<keyword evidence="3" id="KW-0804">Transcription</keyword>
<reference evidence="6 7" key="1">
    <citation type="submission" date="2021-08" db="EMBL/GenBank/DDBJ databases">
        <title>Complete genome sequence of Leptospira kobayashii strain E30.</title>
        <authorList>
            <person name="Nakao R."/>
            <person name="Nakamura S."/>
            <person name="Masuzawa T."/>
            <person name="Koizumi N."/>
        </authorList>
    </citation>
    <scope>NUCLEOTIDE SEQUENCE [LARGE SCALE GENOMIC DNA]</scope>
    <source>
        <strain evidence="6 7">E30</strain>
    </source>
</reference>
<keyword evidence="2 4" id="KW-0238">DNA-binding</keyword>
<dbReference type="Gene3D" id="1.10.357.10">
    <property type="entry name" value="Tetracycline Repressor, domain 2"/>
    <property type="match status" value="1"/>
</dbReference>